<proteinExistence type="predicted"/>
<keyword evidence="2" id="KW-0732">Signal</keyword>
<sequence length="657" mass="71896">MTVRAGSPGWYLRRLSRMGPREVGGRVGDTLRRRRWRSAPPRSPAVTGARFTAVLPAGTVAAVPPHAAKRLVAAADRLMDGHAEYFGVLRDDLVDPDWCHDPKTGRRAPWGHAFDVPYRDEDAVGDIKQIWELSRHQYLTVLAAAYAVTGDERYAERVAAHLRSWWAANTPLRGVHWTSGIELGIRLLSWVWVRRLLDGWPGAAGLFEGNPVAHRQIWHHQRWLAAFPSRGSSANNHVIAETAGQFAAACAFDWFPSSARWRTDALRSLERQLRANTFPSGLNRELATEYHGLVLELGLAALAEADAAGVPVPATVRLVLLRMTDALAAVVDNRLRPPRQGDADDGHGLVVDGAGTDRWASLLATGDAVFGRLDWWPAVTGTDVRTPLLAALVRPHPREGTAPAVARPATRPDRFADAGMTILRGPQEIWCRCDGGPHGFLSIAAHAHADALSLEVRHDGVDVLADPGTYCYHGQPEWRRYFRSTLGHNTLELDGDDQSVSGGPFLWTRQARSRVLVADTSGQGVARWCAEHDGYEPSVHRRRVELTAASRELRVSDEVRGPRRAVRLAFHLGPAIAADLVGTVAELTWTRDGEDRSAVLELPGQLSWRAHRGESDPPLGWYSAGFGRKEPVTTLIGTGFAGGTASGEFTTVLGFRG</sequence>
<evidence type="ECO:0000313" key="8">
    <source>
        <dbReference type="Proteomes" id="UP001310290"/>
    </source>
</evidence>
<name>A0ABU8ATB3_9ACTN</name>
<protein>
    <submittedName>
        <fullName evidence="7">Alginate lyase family protein</fullName>
    </submittedName>
</protein>
<evidence type="ECO:0000256" key="2">
    <source>
        <dbReference type="ARBA" id="ARBA00022729"/>
    </source>
</evidence>
<dbReference type="EMBL" id="JARULZ010000002">
    <property type="protein sequence ID" value="MEH0636901.1"/>
    <property type="molecule type" value="Genomic_DNA"/>
</dbReference>
<dbReference type="GO" id="GO:0016829">
    <property type="term" value="F:lyase activity"/>
    <property type="evidence" value="ECO:0007669"/>
    <property type="project" value="UniProtKB-KW"/>
</dbReference>
<accession>A0ABU8ATB3</accession>
<dbReference type="PANTHER" id="PTHR39210">
    <property type="entry name" value="HEPARIN-SULFATE LYASE"/>
    <property type="match status" value="1"/>
</dbReference>
<organism evidence="7 8">
    <name type="scientific">Streptomyces bottropensis</name>
    <dbReference type="NCBI Taxonomy" id="42235"/>
    <lineage>
        <taxon>Bacteria</taxon>
        <taxon>Bacillati</taxon>
        <taxon>Actinomycetota</taxon>
        <taxon>Actinomycetes</taxon>
        <taxon>Kitasatosporales</taxon>
        <taxon>Streptomycetaceae</taxon>
        <taxon>Streptomyces</taxon>
    </lineage>
</organism>
<dbReference type="InterPro" id="IPR031680">
    <property type="entry name" value="Hepar_II_III_N"/>
</dbReference>
<reference evidence="7" key="1">
    <citation type="submission" date="2023-04" db="EMBL/GenBank/DDBJ databases">
        <title>Genomic diversity of scab-causing Streptomyces spp. in the province of Quebec, Canada.</title>
        <authorList>
            <person name="Biessy A."/>
            <person name="Cadieux M."/>
            <person name="Ciotola M."/>
            <person name="Filion M."/>
        </authorList>
    </citation>
    <scope>NUCLEOTIDE SEQUENCE</scope>
    <source>
        <strain evidence="7">B21-115</strain>
    </source>
</reference>
<dbReference type="Gene3D" id="2.70.98.70">
    <property type="match status" value="1"/>
</dbReference>
<gene>
    <name evidence="7" type="ORF">QBA35_26845</name>
</gene>
<dbReference type="SUPFAM" id="SSF48230">
    <property type="entry name" value="Chondroitin AC/alginate lyase"/>
    <property type="match status" value="1"/>
</dbReference>
<dbReference type="RefSeq" id="WP_005481758.1">
    <property type="nucleotide sequence ID" value="NZ_JARULZ010000002.1"/>
</dbReference>
<comment type="caution">
    <text evidence="7">The sequence shown here is derived from an EMBL/GenBank/DDBJ whole genome shotgun (WGS) entry which is preliminary data.</text>
</comment>
<dbReference type="Pfam" id="PF16889">
    <property type="entry name" value="Hepar_II_III_N"/>
    <property type="match status" value="1"/>
</dbReference>
<comment type="subcellular location">
    <subcellularLocation>
        <location evidence="1">Periplasm</location>
    </subcellularLocation>
</comment>
<dbReference type="InterPro" id="IPR012480">
    <property type="entry name" value="Hepar_II_III_C"/>
</dbReference>
<evidence type="ECO:0000259" key="5">
    <source>
        <dbReference type="Pfam" id="PF07940"/>
    </source>
</evidence>
<dbReference type="InterPro" id="IPR008929">
    <property type="entry name" value="Chondroitin_lyas"/>
</dbReference>
<dbReference type="GeneID" id="96266089"/>
<dbReference type="Proteomes" id="UP001310290">
    <property type="component" value="Unassembled WGS sequence"/>
</dbReference>
<dbReference type="Pfam" id="PF07940">
    <property type="entry name" value="Hepar_II_III_C"/>
    <property type="match status" value="1"/>
</dbReference>
<evidence type="ECO:0000256" key="3">
    <source>
        <dbReference type="ARBA" id="ARBA00022764"/>
    </source>
</evidence>
<keyword evidence="3" id="KW-0574">Periplasm</keyword>
<feature type="domain" description="Heparinase II/III-like C-terminal" evidence="5">
    <location>
        <begin position="409"/>
        <end position="639"/>
    </location>
</feature>
<keyword evidence="8" id="KW-1185">Reference proteome</keyword>
<dbReference type="PANTHER" id="PTHR39210:SF1">
    <property type="entry name" value="HEPARIN-SULFATE LYASE"/>
    <property type="match status" value="1"/>
</dbReference>
<evidence type="ECO:0000256" key="1">
    <source>
        <dbReference type="ARBA" id="ARBA00004418"/>
    </source>
</evidence>
<evidence type="ECO:0000259" key="6">
    <source>
        <dbReference type="Pfam" id="PF16889"/>
    </source>
</evidence>
<evidence type="ECO:0000313" key="7">
    <source>
        <dbReference type="EMBL" id="MEH0636901.1"/>
    </source>
</evidence>
<feature type="domain" description="Heparin-sulfate lyase N-terminal" evidence="6">
    <location>
        <begin position="96"/>
        <end position="310"/>
    </location>
</feature>
<evidence type="ECO:0000256" key="4">
    <source>
        <dbReference type="ARBA" id="ARBA00023239"/>
    </source>
</evidence>
<dbReference type="Gene3D" id="1.50.10.100">
    <property type="entry name" value="Chondroitin AC/alginate lyase"/>
    <property type="match status" value="1"/>
</dbReference>
<keyword evidence="4 7" id="KW-0456">Lyase</keyword>